<proteinExistence type="predicted"/>
<feature type="region of interest" description="Disordered" evidence="1">
    <location>
        <begin position="49"/>
        <end position="75"/>
    </location>
</feature>
<protein>
    <submittedName>
        <fullName evidence="3">(spotted green pufferfish) hypothetical protein</fullName>
    </submittedName>
</protein>
<sequence length="75" mass="8587">MVQFQAHLIALLVLVCRALTAPMLVRPDEYSAELQLLYDPDVKHHVDDYGERPFPLPPAPHPGSPYVPNLEEEYY</sequence>
<feature type="compositionally biased region" description="Pro residues" evidence="1">
    <location>
        <begin position="54"/>
        <end position="65"/>
    </location>
</feature>
<evidence type="ECO:0000256" key="2">
    <source>
        <dbReference type="SAM" id="SignalP"/>
    </source>
</evidence>
<feature type="signal peptide" evidence="2">
    <location>
        <begin position="1"/>
        <end position="20"/>
    </location>
</feature>
<keyword evidence="2" id="KW-0732">Signal</keyword>
<name>Q4SHC6_TETNG</name>
<reference evidence="3" key="2">
    <citation type="submission" date="2004-02" db="EMBL/GenBank/DDBJ databases">
        <authorList>
            <consortium name="Genoscope"/>
            <consortium name="Whitehead Institute Centre for Genome Research"/>
        </authorList>
    </citation>
    <scope>NUCLEOTIDE SEQUENCE</scope>
</reference>
<gene>
    <name evidence="3" type="ORF">GSTENG00018223001</name>
</gene>
<dbReference type="KEGG" id="tng:GSTEN00018223G001"/>
<reference evidence="3" key="1">
    <citation type="journal article" date="2004" name="Nature">
        <title>Genome duplication in the teleost fish Tetraodon nigroviridis reveals the early vertebrate proto-karyotype.</title>
        <authorList>
            <person name="Jaillon O."/>
            <person name="Aury J.-M."/>
            <person name="Brunet F."/>
            <person name="Petit J.-L."/>
            <person name="Stange-Thomann N."/>
            <person name="Mauceli E."/>
            <person name="Bouneau L."/>
            <person name="Fischer C."/>
            <person name="Ozouf-Costaz C."/>
            <person name="Bernot A."/>
            <person name="Nicaud S."/>
            <person name="Jaffe D."/>
            <person name="Fisher S."/>
            <person name="Lutfalla G."/>
            <person name="Dossat C."/>
            <person name="Segurens B."/>
            <person name="Dasilva C."/>
            <person name="Salanoubat M."/>
            <person name="Levy M."/>
            <person name="Boudet N."/>
            <person name="Castellano S."/>
            <person name="Anthouard V."/>
            <person name="Jubin C."/>
            <person name="Castelli V."/>
            <person name="Katinka M."/>
            <person name="Vacherie B."/>
            <person name="Biemont C."/>
            <person name="Skalli Z."/>
            <person name="Cattolico L."/>
            <person name="Poulain J."/>
            <person name="De Berardinis V."/>
            <person name="Cruaud C."/>
            <person name="Duprat S."/>
            <person name="Brottier P."/>
            <person name="Coutanceau J.-P."/>
            <person name="Gouzy J."/>
            <person name="Parra G."/>
            <person name="Lardier G."/>
            <person name="Chapple C."/>
            <person name="McKernan K.J."/>
            <person name="McEwan P."/>
            <person name="Bosak S."/>
            <person name="Kellis M."/>
            <person name="Volff J.-N."/>
            <person name="Guigo R."/>
            <person name="Zody M.C."/>
            <person name="Mesirov J."/>
            <person name="Lindblad-Toh K."/>
            <person name="Birren B."/>
            <person name="Nusbaum C."/>
            <person name="Kahn D."/>
            <person name="Robinson-Rechavi M."/>
            <person name="Laudet V."/>
            <person name="Schachter V."/>
            <person name="Quetier F."/>
            <person name="Saurin W."/>
            <person name="Scarpelli C."/>
            <person name="Wincker P."/>
            <person name="Lander E.S."/>
            <person name="Weissenbach J."/>
            <person name="Roest Crollius H."/>
        </authorList>
    </citation>
    <scope>NUCLEOTIDE SEQUENCE [LARGE SCALE GENOMIC DNA]</scope>
</reference>
<evidence type="ECO:0000256" key="1">
    <source>
        <dbReference type="SAM" id="MobiDB-lite"/>
    </source>
</evidence>
<dbReference type="AlphaFoldDB" id="Q4SHC6"/>
<evidence type="ECO:0000313" key="3">
    <source>
        <dbReference type="EMBL" id="CAF99956.1"/>
    </source>
</evidence>
<dbReference type="EMBL" id="CAAE01014581">
    <property type="protein sequence ID" value="CAF99956.1"/>
    <property type="molecule type" value="Genomic_DNA"/>
</dbReference>
<feature type="chain" id="PRO_5004243206" evidence="2">
    <location>
        <begin position="21"/>
        <end position="75"/>
    </location>
</feature>
<accession>Q4SHC6</accession>
<comment type="caution">
    <text evidence="3">The sequence shown here is derived from an EMBL/GenBank/DDBJ whole genome shotgun (WGS) entry which is preliminary data.</text>
</comment>
<organism evidence="3">
    <name type="scientific">Tetraodon nigroviridis</name>
    <name type="common">Spotted green pufferfish</name>
    <name type="synonym">Chelonodon nigroviridis</name>
    <dbReference type="NCBI Taxonomy" id="99883"/>
    <lineage>
        <taxon>Eukaryota</taxon>
        <taxon>Metazoa</taxon>
        <taxon>Chordata</taxon>
        <taxon>Craniata</taxon>
        <taxon>Vertebrata</taxon>
        <taxon>Euteleostomi</taxon>
        <taxon>Actinopterygii</taxon>
        <taxon>Neopterygii</taxon>
        <taxon>Teleostei</taxon>
        <taxon>Neoteleostei</taxon>
        <taxon>Acanthomorphata</taxon>
        <taxon>Eupercaria</taxon>
        <taxon>Tetraodontiformes</taxon>
        <taxon>Tetradontoidea</taxon>
        <taxon>Tetraodontidae</taxon>
        <taxon>Tetraodon</taxon>
    </lineage>
</organism>